<reference evidence="9 10" key="1">
    <citation type="journal article" date="2020" name="Microorganisms">
        <title>Osmotic Adaptation and Compatible Solute Biosynthesis of Phototrophic Bacteria as Revealed from Genome Analyses.</title>
        <authorList>
            <person name="Imhoff J.F."/>
            <person name="Rahn T."/>
            <person name="Kunzel S."/>
            <person name="Keller A."/>
            <person name="Neulinger S.C."/>
        </authorList>
    </citation>
    <scope>NUCLEOTIDE SEQUENCE [LARGE SCALE GENOMIC DNA]</scope>
    <source>
        <strain evidence="9 10">DSM 9895</strain>
    </source>
</reference>
<organism evidence="9 10">
    <name type="scientific">Rhodovibrio sodomensis</name>
    <dbReference type="NCBI Taxonomy" id="1088"/>
    <lineage>
        <taxon>Bacteria</taxon>
        <taxon>Pseudomonadati</taxon>
        <taxon>Pseudomonadota</taxon>
        <taxon>Alphaproteobacteria</taxon>
        <taxon>Rhodospirillales</taxon>
        <taxon>Rhodovibrionaceae</taxon>
        <taxon>Rhodovibrio</taxon>
    </lineage>
</organism>
<dbReference type="InterPro" id="IPR003738">
    <property type="entry name" value="SRAP"/>
</dbReference>
<evidence type="ECO:0000256" key="4">
    <source>
        <dbReference type="ARBA" id="ARBA00022801"/>
    </source>
</evidence>
<dbReference type="PANTHER" id="PTHR13604:SF0">
    <property type="entry name" value="ABASIC SITE PROCESSING PROTEIN HMCES"/>
    <property type="match status" value="1"/>
</dbReference>
<keyword evidence="4 8" id="KW-0378">Hydrolase</keyword>
<evidence type="ECO:0000256" key="3">
    <source>
        <dbReference type="ARBA" id="ARBA00022763"/>
    </source>
</evidence>
<sequence>MCGRFALFNAGDQLQRQFGLDAAPAVQPSYNVAPGASVPVIAWSREQQPRLLAPVMLWGFPMNAVETLINARGETAASKPTFAPAWTSRRCAIPFDAFYEWNKRKQPKEPWCFRALNGPLAFAGLYWPLAQPSGGRRYGFAILTTEPNRDVADVHHRMPVLLQPDEVATFANPDASATELRDLCRTPPAGLLQAQQAPLDINKTDVDGPWLLGSHRHQHAG</sequence>
<keyword evidence="5" id="KW-0190">Covalent protein-DNA linkage</keyword>
<dbReference type="Gene3D" id="3.90.1680.10">
    <property type="entry name" value="SOS response associated peptidase-like"/>
    <property type="match status" value="1"/>
</dbReference>
<keyword evidence="6" id="KW-0238">DNA-binding</keyword>
<keyword evidence="2 8" id="KW-0645">Protease</keyword>
<dbReference type="SUPFAM" id="SSF143081">
    <property type="entry name" value="BB1717-like"/>
    <property type="match status" value="1"/>
</dbReference>
<keyword evidence="3" id="KW-0227">DNA damage</keyword>
<keyword evidence="10" id="KW-1185">Reference proteome</keyword>
<evidence type="ECO:0000256" key="2">
    <source>
        <dbReference type="ARBA" id="ARBA00022670"/>
    </source>
</evidence>
<evidence type="ECO:0000256" key="7">
    <source>
        <dbReference type="ARBA" id="ARBA00023239"/>
    </source>
</evidence>
<dbReference type="PANTHER" id="PTHR13604">
    <property type="entry name" value="DC12-RELATED"/>
    <property type="match status" value="1"/>
</dbReference>
<proteinExistence type="inferred from homology"/>
<accession>A0ABS1D987</accession>
<dbReference type="InterPro" id="IPR036590">
    <property type="entry name" value="SRAP-like"/>
</dbReference>
<name>A0ABS1D987_9PROT</name>
<evidence type="ECO:0000256" key="8">
    <source>
        <dbReference type="RuleBase" id="RU364100"/>
    </source>
</evidence>
<evidence type="ECO:0000256" key="1">
    <source>
        <dbReference type="ARBA" id="ARBA00008136"/>
    </source>
</evidence>
<comment type="caution">
    <text evidence="9">The sequence shown here is derived from an EMBL/GenBank/DDBJ whole genome shotgun (WGS) entry which is preliminary data.</text>
</comment>
<gene>
    <name evidence="9" type="ORF">CKO28_01360</name>
</gene>
<keyword evidence="7" id="KW-0456">Lyase</keyword>
<evidence type="ECO:0000256" key="5">
    <source>
        <dbReference type="ARBA" id="ARBA00023124"/>
    </source>
</evidence>
<protein>
    <recommendedName>
        <fullName evidence="8">Abasic site processing protein</fullName>
        <ecNumber evidence="8">3.4.-.-</ecNumber>
    </recommendedName>
</protein>
<evidence type="ECO:0000313" key="9">
    <source>
        <dbReference type="EMBL" id="MBK1666692.1"/>
    </source>
</evidence>
<dbReference type="Proteomes" id="UP001296873">
    <property type="component" value="Unassembled WGS sequence"/>
</dbReference>
<dbReference type="EMBL" id="NRRL01000001">
    <property type="protein sequence ID" value="MBK1666692.1"/>
    <property type="molecule type" value="Genomic_DNA"/>
</dbReference>
<evidence type="ECO:0000256" key="6">
    <source>
        <dbReference type="ARBA" id="ARBA00023125"/>
    </source>
</evidence>
<comment type="similarity">
    <text evidence="1 8">Belongs to the SOS response-associated peptidase family.</text>
</comment>
<evidence type="ECO:0000313" key="10">
    <source>
        <dbReference type="Proteomes" id="UP001296873"/>
    </source>
</evidence>
<dbReference type="EC" id="3.4.-.-" evidence="8"/>
<dbReference type="RefSeq" id="WP_200338747.1">
    <property type="nucleotide sequence ID" value="NZ_NRRL01000001.1"/>
</dbReference>
<dbReference type="Pfam" id="PF02586">
    <property type="entry name" value="SRAP"/>
    <property type="match status" value="1"/>
</dbReference>